<evidence type="ECO:0000313" key="4">
    <source>
        <dbReference type="EMBL" id="TDL29046.1"/>
    </source>
</evidence>
<evidence type="ECO:0000259" key="3">
    <source>
        <dbReference type="Pfam" id="PF12192"/>
    </source>
</evidence>
<dbReference type="VEuPathDB" id="FungiDB:BD410DRAFT_833418"/>
<dbReference type="OrthoDB" id="3088810at2759"/>
<keyword evidence="5" id="KW-1185">Reference proteome</keyword>
<dbReference type="AlphaFoldDB" id="A0A4R5XFF6"/>
<sequence>MRLTTAFLVLAIALPISATPTPLEIVGPGCERKRTLRKRCDITGCIISVGFTSAVCAAAALEGGLNPLADAECLIALGDAIANFGECSSCFPDPVTSVDSVLSDIEGLLDGEGGGGSAGDGGGGDGGGDGGGGGGDGGGGGGGDGCE</sequence>
<reference evidence="4 5" key="1">
    <citation type="submission" date="2018-06" db="EMBL/GenBank/DDBJ databases">
        <title>A transcriptomic atlas of mushroom development highlights an independent origin of complex multicellularity.</title>
        <authorList>
            <consortium name="DOE Joint Genome Institute"/>
            <person name="Krizsan K."/>
            <person name="Almasi E."/>
            <person name="Merenyi Z."/>
            <person name="Sahu N."/>
            <person name="Viragh M."/>
            <person name="Koszo T."/>
            <person name="Mondo S."/>
            <person name="Kiss B."/>
            <person name="Balint B."/>
            <person name="Kues U."/>
            <person name="Barry K."/>
            <person name="Hegedus J.C."/>
            <person name="Henrissat B."/>
            <person name="Johnson J."/>
            <person name="Lipzen A."/>
            <person name="Ohm R."/>
            <person name="Nagy I."/>
            <person name="Pangilinan J."/>
            <person name="Yan J."/>
            <person name="Xiong Y."/>
            <person name="Grigoriev I.V."/>
            <person name="Hibbett D.S."/>
            <person name="Nagy L.G."/>
        </authorList>
    </citation>
    <scope>NUCLEOTIDE SEQUENCE [LARGE SCALE GENOMIC DNA]</scope>
    <source>
        <strain evidence="4 5">SZMC22713</strain>
    </source>
</reference>
<organism evidence="4 5">
    <name type="scientific">Rickenella mellea</name>
    <dbReference type="NCBI Taxonomy" id="50990"/>
    <lineage>
        <taxon>Eukaryota</taxon>
        <taxon>Fungi</taxon>
        <taxon>Dikarya</taxon>
        <taxon>Basidiomycota</taxon>
        <taxon>Agaricomycotina</taxon>
        <taxon>Agaricomycetes</taxon>
        <taxon>Hymenochaetales</taxon>
        <taxon>Rickenellaceae</taxon>
        <taxon>Rickenella</taxon>
    </lineage>
</organism>
<evidence type="ECO:0000313" key="5">
    <source>
        <dbReference type="Proteomes" id="UP000294933"/>
    </source>
</evidence>
<keyword evidence="2" id="KW-0732">Signal</keyword>
<dbReference type="Pfam" id="PF12192">
    <property type="entry name" value="CBP"/>
    <property type="match status" value="1"/>
</dbReference>
<name>A0A4R5XFF6_9AGAM</name>
<gene>
    <name evidence="4" type="ORF">BD410DRAFT_833418</name>
</gene>
<proteinExistence type="predicted"/>
<dbReference type="InterPro" id="IPR022013">
    <property type="entry name" value="CBP"/>
</dbReference>
<accession>A0A4R5XFF6</accession>
<feature type="region of interest" description="Disordered" evidence="1">
    <location>
        <begin position="113"/>
        <end position="147"/>
    </location>
</feature>
<dbReference type="EMBL" id="ML170156">
    <property type="protein sequence ID" value="TDL29046.1"/>
    <property type="molecule type" value="Genomic_DNA"/>
</dbReference>
<feature type="chain" id="PRO_5020979241" description="Fungal calcium binding protein domain-containing protein" evidence="2">
    <location>
        <begin position="19"/>
        <end position="147"/>
    </location>
</feature>
<feature type="signal peptide" evidence="2">
    <location>
        <begin position="1"/>
        <end position="18"/>
    </location>
</feature>
<protein>
    <recommendedName>
        <fullName evidence="3">Fungal calcium binding protein domain-containing protein</fullName>
    </recommendedName>
</protein>
<evidence type="ECO:0000256" key="1">
    <source>
        <dbReference type="SAM" id="MobiDB-lite"/>
    </source>
</evidence>
<dbReference type="Proteomes" id="UP000294933">
    <property type="component" value="Unassembled WGS sequence"/>
</dbReference>
<dbReference type="Gene3D" id="1.10.1740.120">
    <property type="match status" value="1"/>
</dbReference>
<evidence type="ECO:0000256" key="2">
    <source>
        <dbReference type="SAM" id="SignalP"/>
    </source>
</evidence>
<feature type="domain" description="Fungal calcium binding protein" evidence="3">
    <location>
        <begin position="39"/>
        <end position="84"/>
    </location>
</feature>